<accession>A0A3A6PCH2</accession>
<comment type="caution">
    <text evidence="2">The sequence shown here is derived from an EMBL/GenBank/DDBJ whole genome shotgun (WGS) entry which is preliminary data.</text>
</comment>
<dbReference type="GO" id="GO:0016747">
    <property type="term" value="F:acyltransferase activity, transferring groups other than amino-acyl groups"/>
    <property type="evidence" value="ECO:0007669"/>
    <property type="project" value="InterPro"/>
</dbReference>
<dbReference type="OrthoDB" id="948250at2"/>
<proteinExistence type="predicted"/>
<evidence type="ECO:0000313" key="3">
    <source>
        <dbReference type="Proteomes" id="UP000267798"/>
    </source>
</evidence>
<protein>
    <submittedName>
        <fullName evidence="2">GNAT family N-acetyltransferase</fullName>
    </submittedName>
</protein>
<dbReference type="InterPro" id="IPR000182">
    <property type="entry name" value="GNAT_dom"/>
</dbReference>
<dbReference type="EMBL" id="QXQB01000004">
    <property type="protein sequence ID" value="RJX38055.1"/>
    <property type="molecule type" value="Genomic_DNA"/>
</dbReference>
<evidence type="ECO:0000313" key="2">
    <source>
        <dbReference type="EMBL" id="RJX38055.1"/>
    </source>
</evidence>
<dbReference type="CDD" id="cd04301">
    <property type="entry name" value="NAT_SF"/>
    <property type="match status" value="1"/>
</dbReference>
<dbReference type="Gene3D" id="3.40.630.30">
    <property type="match status" value="1"/>
</dbReference>
<sequence length="181" mass="20441">MKMEQQQFEVRGMRYVIRSAAAGDAVELSKLRVRIDGETEHMDREAGEAFIDSKGFEKLIQSDSELERNLFLVAQAGGRLVGFSRCEGNQLRRLAHKAEFGVCILKECWGYGIGKELLRASLAWADSCGITKMTLSVLETNTSAIRLYERCGFQIEGVLQNDKLLSDGQYYNTVIMGRFRE</sequence>
<dbReference type="AlphaFoldDB" id="A0A3A6PCH2"/>
<gene>
    <name evidence="2" type="ORF">D3P09_18435</name>
</gene>
<dbReference type="PANTHER" id="PTHR43415:SF3">
    <property type="entry name" value="GNAT-FAMILY ACETYLTRANSFERASE"/>
    <property type="match status" value="1"/>
</dbReference>
<dbReference type="RefSeq" id="WP_120112874.1">
    <property type="nucleotide sequence ID" value="NZ_QXQB01000004.1"/>
</dbReference>
<reference evidence="2 3" key="1">
    <citation type="submission" date="2018-09" db="EMBL/GenBank/DDBJ databases">
        <title>Paenibacillus aracenensis nov. sp. isolated from a cave in southern Spain.</title>
        <authorList>
            <person name="Jurado V."/>
            <person name="Gutierrez-Patricio S."/>
            <person name="Gonzalez-Pimentel J.L."/>
            <person name="Miller A.Z."/>
            <person name="Laiz L."/>
            <person name="Saiz-Jimenez C."/>
        </authorList>
    </citation>
    <scope>NUCLEOTIDE SEQUENCE [LARGE SCALE GENOMIC DNA]</scope>
    <source>
        <strain evidence="2 3">JCM 19203</strain>
    </source>
</reference>
<dbReference type="PANTHER" id="PTHR43415">
    <property type="entry name" value="SPERMIDINE N(1)-ACETYLTRANSFERASE"/>
    <property type="match status" value="1"/>
</dbReference>
<feature type="domain" description="N-acetyltransferase" evidence="1">
    <location>
        <begin position="15"/>
        <end position="181"/>
    </location>
</feature>
<keyword evidence="2" id="KW-0808">Transferase</keyword>
<dbReference type="Pfam" id="PF00583">
    <property type="entry name" value="Acetyltransf_1"/>
    <property type="match status" value="1"/>
</dbReference>
<dbReference type="SUPFAM" id="SSF55729">
    <property type="entry name" value="Acyl-CoA N-acyltransferases (Nat)"/>
    <property type="match status" value="1"/>
</dbReference>
<dbReference type="PROSITE" id="PS51186">
    <property type="entry name" value="GNAT"/>
    <property type="match status" value="1"/>
</dbReference>
<evidence type="ECO:0000259" key="1">
    <source>
        <dbReference type="PROSITE" id="PS51186"/>
    </source>
</evidence>
<name>A0A3A6PCH2_9BACL</name>
<organism evidence="2 3">
    <name type="scientific">Paenibacillus pinisoli</name>
    <dbReference type="NCBI Taxonomy" id="1276110"/>
    <lineage>
        <taxon>Bacteria</taxon>
        <taxon>Bacillati</taxon>
        <taxon>Bacillota</taxon>
        <taxon>Bacilli</taxon>
        <taxon>Bacillales</taxon>
        <taxon>Paenibacillaceae</taxon>
        <taxon>Paenibacillus</taxon>
    </lineage>
</organism>
<dbReference type="InterPro" id="IPR016181">
    <property type="entry name" value="Acyl_CoA_acyltransferase"/>
</dbReference>
<dbReference type="Proteomes" id="UP000267798">
    <property type="component" value="Unassembled WGS sequence"/>
</dbReference>
<keyword evidence="3" id="KW-1185">Reference proteome</keyword>